<dbReference type="PANTHER" id="PTHR47510:SF3">
    <property type="entry name" value="ENDO_EXONUCLEASE_PHOSPHATASE DOMAIN-CONTAINING PROTEIN"/>
    <property type="match status" value="1"/>
</dbReference>
<evidence type="ECO:0000259" key="5">
    <source>
        <dbReference type="PROSITE" id="PS50878"/>
    </source>
</evidence>
<dbReference type="Ensembl" id="ENSHHUT00000064826.1">
    <property type="protein sequence ID" value="ENSHHUP00000062708.1"/>
    <property type="gene ID" value="ENSHHUG00000037052.1"/>
</dbReference>
<reference evidence="6" key="3">
    <citation type="submission" date="2025-09" db="UniProtKB">
        <authorList>
            <consortium name="Ensembl"/>
        </authorList>
    </citation>
    <scope>IDENTIFICATION</scope>
</reference>
<accession>A0A4W5PKN0</accession>
<comment type="similarity">
    <text evidence="1">Belongs to the TPD52 family.</text>
</comment>
<dbReference type="CDD" id="cd01650">
    <property type="entry name" value="RT_nLTR_like"/>
    <property type="match status" value="1"/>
</dbReference>
<dbReference type="GO" id="GO:0016706">
    <property type="term" value="F:2-oxoglutarate-dependent dioxygenase activity"/>
    <property type="evidence" value="ECO:0007669"/>
    <property type="project" value="InterPro"/>
</dbReference>
<evidence type="ECO:0000256" key="1">
    <source>
        <dbReference type="ARBA" id="ARBA00005702"/>
    </source>
</evidence>
<feature type="coiled-coil region" evidence="3">
    <location>
        <begin position="520"/>
        <end position="547"/>
    </location>
</feature>
<dbReference type="STRING" id="62062.ENSHHUP00000062708"/>
<organism evidence="6 7">
    <name type="scientific">Hucho hucho</name>
    <name type="common">huchen</name>
    <dbReference type="NCBI Taxonomy" id="62062"/>
    <lineage>
        <taxon>Eukaryota</taxon>
        <taxon>Metazoa</taxon>
        <taxon>Chordata</taxon>
        <taxon>Craniata</taxon>
        <taxon>Vertebrata</taxon>
        <taxon>Euteleostomi</taxon>
        <taxon>Actinopterygii</taxon>
        <taxon>Neopterygii</taxon>
        <taxon>Teleostei</taxon>
        <taxon>Protacanthopterygii</taxon>
        <taxon>Salmoniformes</taxon>
        <taxon>Salmonidae</taxon>
        <taxon>Salmoninae</taxon>
        <taxon>Hucho</taxon>
    </lineage>
</organism>
<keyword evidence="2 3" id="KW-0175">Coiled coil</keyword>
<evidence type="ECO:0000256" key="2">
    <source>
        <dbReference type="ARBA" id="ARBA00023054"/>
    </source>
</evidence>
<name>A0A4W5PKN0_9TELE</name>
<sequence>MWQGLQSITDYKKKASPVADHDVLLPDKLNNFFARFEDNTVPPTRPATKTCGLTFTAANVRKTFKCVNPRKAAGPDGIPGRVLRACADQLAGVFTDIFNQSLSQSAVPTCFKRATIVPVPKKAKVTELNDYRPVALTSVIMKCFERLVKDHITSILPDTLDPLQFAYRPNRSTDDAIAITLHTALTHLDKRNTYVRMLFIDYSSAFNTIVPSKLVIKLETLGLDPALCNWVLDFLTGRSQVVRVGNNISTPLILNTGAPQGCVLSPLLYSLFTHDCVAKHASNSIIKFADDTTVVGLITNNDETAYREEVRALGVWCQENNLSLNVSKTKEMIVDFRKQEREHPPIHIEGTVVEKVESFKFLGVHITDKLNWSTHTDSVVKKAQQRLFNLRRLKKFGLSPKSLTNFYRCTIESILSGCITAWYGNCSALNRKALQRVVRTAQRITGGKLPALQDTYTTRCHRKAKKIIKDNNHPSHCLFTPLSSRRRGAVRPDSITEVGEDAVMLVTVSPSVPTLTEEEQEELRDELLKVEDEIVTLSQVLAAKEKQVADIKRKLGITPLNELKQNISKSWQEVTTSTAYKKTSEGLSVAGQKATAAFTSMGSAISRRFEDVRNTPTFKSFEEKVETLKVKMSPTASQGDFGDVLTSTATSDPSVPVEKQPEATQEEQPH</sequence>
<feature type="region of interest" description="Disordered" evidence="4">
    <location>
        <begin position="631"/>
        <end position="670"/>
    </location>
</feature>
<dbReference type="GO" id="GO:0008168">
    <property type="term" value="F:methyltransferase activity"/>
    <property type="evidence" value="ECO:0007669"/>
    <property type="project" value="InterPro"/>
</dbReference>
<proteinExistence type="inferred from homology"/>
<dbReference type="Pfam" id="PF09004">
    <property type="entry name" value="ALKBH8_N"/>
    <property type="match status" value="1"/>
</dbReference>
<dbReference type="InterPro" id="IPR043502">
    <property type="entry name" value="DNA/RNA_pol_sf"/>
</dbReference>
<dbReference type="GeneTree" id="ENSGT01020000230367"/>
<dbReference type="InterPro" id="IPR015095">
    <property type="entry name" value="AlkB_hom8_N"/>
</dbReference>
<dbReference type="PANTHER" id="PTHR47510">
    <property type="entry name" value="REVERSE TRANSCRIPTASE DOMAIN-CONTAINING PROTEIN"/>
    <property type="match status" value="1"/>
</dbReference>
<reference evidence="6" key="2">
    <citation type="submission" date="2025-08" db="UniProtKB">
        <authorList>
            <consortium name="Ensembl"/>
        </authorList>
    </citation>
    <scope>IDENTIFICATION</scope>
</reference>
<evidence type="ECO:0000256" key="4">
    <source>
        <dbReference type="SAM" id="MobiDB-lite"/>
    </source>
</evidence>
<keyword evidence="7" id="KW-1185">Reference proteome</keyword>
<evidence type="ECO:0000313" key="7">
    <source>
        <dbReference type="Proteomes" id="UP000314982"/>
    </source>
</evidence>
<dbReference type="Proteomes" id="UP000314982">
    <property type="component" value="Unassembled WGS sequence"/>
</dbReference>
<dbReference type="Pfam" id="PF04201">
    <property type="entry name" value="TPD52"/>
    <property type="match status" value="1"/>
</dbReference>
<dbReference type="AlphaFoldDB" id="A0A4W5PKN0"/>
<evidence type="ECO:0000313" key="6">
    <source>
        <dbReference type="Ensembl" id="ENSHHUP00000062708.1"/>
    </source>
</evidence>
<feature type="domain" description="Reverse transcriptase" evidence="5">
    <location>
        <begin position="100"/>
        <end position="366"/>
    </location>
</feature>
<dbReference type="SUPFAM" id="SSF56672">
    <property type="entry name" value="DNA/RNA polymerases"/>
    <property type="match status" value="1"/>
</dbReference>
<dbReference type="Pfam" id="PF00078">
    <property type="entry name" value="RVT_1"/>
    <property type="match status" value="1"/>
</dbReference>
<reference evidence="7" key="1">
    <citation type="submission" date="2018-06" db="EMBL/GenBank/DDBJ databases">
        <title>Genome assembly of Danube salmon.</title>
        <authorList>
            <person name="Macqueen D.J."/>
            <person name="Gundappa M.K."/>
        </authorList>
    </citation>
    <scope>NUCLEOTIDE SEQUENCE [LARGE SCALE GENOMIC DNA]</scope>
</reference>
<dbReference type="InterPro" id="IPR000477">
    <property type="entry name" value="RT_dom"/>
</dbReference>
<dbReference type="InterPro" id="IPR007327">
    <property type="entry name" value="TPD52"/>
</dbReference>
<dbReference type="PROSITE" id="PS50878">
    <property type="entry name" value="RT_POL"/>
    <property type="match status" value="1"/>
</dbReference>
<protein>
    <recommendedName>
        <fullName evidence="5">Reverse transcriptase domain-containing protein</fullName>
    </recommendedName>
</protein>
<evidence type="ECO:0000256" key="3">
    <source>
        <dbReference type="SAM" id="Coils"/>
    </source>
</evidence>